<comment type="subcellular location">
    <subcellularLocation>
        <location evidence="1">Cell envelope</location>
    </subcellularLocation>
</comment>
<dbReference type="Pfam" id="PF25944">
    <property type="entry name" value="Beta-barrel_RND"/>
    <property type="match status" value="1"/>
</dbReference>
<evidence type="ECO:0000259" key="4">
    <source>
        <dbReference type="Pfam" id="PF25917"/>
    </source>
</evidence>
<dbReference type="PANTHER" id="PTHR30158:SF23">
    <property type="entry name" value="MULTIDRUG RESISTANCE PROTEIN MEXA"/>
    <property type="match status" value="1"/>
</dbReference>
<evidence type="ECO:0000256" key="2">
    <source>
        <dbReference type="ARBA" id="ARBA00009477"/>
    </source>
</evidence>
<evidence type="ECO:0000256" key="1">
    <source>
        <dbReference type="ARBA" id="ARBA00004196"/>
    </source>
</evidence>
<organism evidence="7 8">
    <name type="scientific">Flavobacterium polysaccharolyticum</name>
    <dbReference type="NCBI Taxonomy" id="3133148"/>
    <lineage>
        <taxon>Bacteria</taxon>
        <taxon>Pseudomonadati</taxon>
        <taxon>Bacteroidota</taxon>
        <taxon>Flavobacteriia</taxon>
        <taxon>Flavobacteriales</taxon>
        <taxon>Flavobacteriaceae</taxon>
        <taxon>Flavobacterium</taxon>
    </lineage>
</organism>
<evidence type="ECO:0000313" key="8">
    <source>
        <dbReference type="Proteomes" id="UP001468798"/>
    </source>
</evidence>
<comment type="caution">
    <text evidence="7">The sequence shown here is derived from an EMBL/GenBank/DDBJ whole genome shotgun (WGS) entry which is preliminary data.</text>
</comment>
<dbReference type="InterPro" id="IPR058627">
    <property type="entry name" value="MdtA-like_C"/>
</dbReference>
<keyword evidence="8" id="KW-1185">Reference proteome</keyword>
<dbReference type="RefSeq" id="WP_342692880.1">
    <property type="nucleotide sequence ID" value="NZ_JBCGDP010000018.1"/>
</dbReference>
<dbReference type="Gene3D" id="1.10.287.470">
    <property type="entry name" value="Helix hairpin bin"/>
    <property type="match status" value="1"/>
</dbReference>
<proteinExistence type="inferred from homology"/>
<evidence type="ECO:0000256" key="3">
    <source>
        <dbReference type="SAM" id="Coils"/>
    </source>
</evidence>
<dbReference type="PROSITE" id="PS51257">
    <property type="entry name" value="PROKAR_LIPOPROTEIN"/>
    <property type="match status" value="1"/>
</dbReference>
<dbReference type="PANTHER" id="PTHR30158">
    <property type="entry name" value="ACRA/E-RELATED COMPONENT OF DRUG EFFLUX TRANSPORTER"/>
    <property type="match status" value="1"/>
</dbReference>
<protein>
    <submittedName>
        <fullName evidence="7">Efflux RND transporter periplasmic adaptor subunit</fullName>
    </submittedName>
</protein>
<dbReference type="Gene3D" id="2.40.50.100">
    <property type="match status" value="1"/>
</dbReference>
<accession>A0ABU9NUV3</accession>
<evidence type="ECO:0000313" key="7">
    <source>
        <dbReference type="EMBL" id="MEM0578029.1"/>
    </source>
</evidence>
<dbReference type="SUPFAM" id="SSF111369">
    <property type="entry name" value="HlyD-like secretion proteins"/>
    <property type="match status" value="1"/>
</dbReference>
<sequence length="370" mass="41477">MNKIILIFVLVLAIGTTFSCNSNKSEKIALEKYPTTNPILVDTTFTIDHVAEIQSLQNVEIRTKINGYIEKIYVDEGKPVKAGQLLFTISSQTLQKDVLKAKAMVKNALAEAKTAELDLQNIKTLANKNIVSKTELEKAQAAYTASLARIDEYRANQSSAEIQVSLTKIKAPFDGVINRIPFKIGSLINEGTLLTTISNNSSVYAYFNVSEKEYLQFKEQKKENNAADITLLLANNKAHAYKGSIETIEGEFDKTTGNIAFRAKFPNPDLLLKHGSSGKIQLTNTIKKALLIPQKASFEIQDKVYVYVVDDNNIVRARNIEIKQRIQHLYIIESGLKTSDRIIYEGIQNLKEGDKIFPETKRMQELISKL</sequence>
<feature type="domain" description="Multidrug resistance protein MdtA-like beta-barrel" evidence="5">
    <location>
        <begin position="203"/>
        <end position="275"/>
    </location>
</feature>
<feature type="domain" description="Multidrug resistance protein MdtA-like barrel-sandwich hybrid" evidence="4">
    <location>
        <begin position="58"/>
        <end position="193"/>
    </location>
</feature>
<evidence type="ECO:0000259" key="5">
    <source>
        <dbReference type="Pfam" id="PF25944"/>
    </source>
</evidence>
<dbReference type="Gene3D" id="2.40.30.170">
    <property type="match status" value="1"/>
</dbReference>
<feature type="domain" description="Multidrug resistance protein MdtA-like C-terminal permuted SH3" evidence="6">
    <location>
        <begin position="289"/>
        <end position="348"/>
    </location>
</feature>
<dbReference type="Pfam" id="PF25917">
    <property type="entry name" value="BSH_RND"/>
    <property type="match status" value="1"/>
</dbReference>
<dbReference type="InterPro" id="IPR058625">
    <property type="entry name" value="MdtA-like_BSH"/>
</dbReference>
<dbReference type="InterPro" id="IPR058626">
    <property type="entry name" value="MdtA-like_b-barrel"/>
</dbReference>
<reference evidence="7 8" key="1">
    <citation type="submission" date="2024-03" db="EMBL/GenBank/DDBJ databases">
        <title>Two novel species of the genus Flavobacterium exhibiting potentially degradation of complex polysaccharides.</title>
        <authorList>
            <person name="Lian X."/>
        </authorList>
    </citation>
    <scope>NUCLEOTIDE SEQUENCE [LARGE SCALE GENOMIC DNA]</scope>
    <source>
        <strain evidence="7 8">N6</strain>
    </source>
</reference>
<evidence type="ECO:0000259" key="6">
    <source>
        <dbReference type="Pfam" id="PF25967"/>
    </source>
</evidence>
<gene>
    <name evidence="7" type="ORF">WFZ86_16115</name>
</gene>
<comment type="similarity">
    <text evidence="2">Belongs to the membrane fusion protein (MFP) (TC 8.A.1) family.</text>
</comment>
<name>A0ABU9NUV3_9FLAO</name>
<feature type="coiled-coil region" evidence="3">
    <location>
        <begin position="105"/>
        <end position="156"/>
    </location>
</feature>
<dbReference type="InterPro" id="IPR006143">
    <property type="entry name" value="RND_pump_MFP"/>
</dbReference>
<dbReference type="EMBL" id="JBCGDP010000018">
    <property type="protein sequence ID" value="MEM0578029.1"/>
    <property type="molecule type" value="Genomic_DNA"/>
</dbReference>
<dbReference type="Gene3D" id="2.40.420.20">
    <property type="match status" value="1"/>
</dbReference>
<dbReference type="NCBIfam" id="TIGR01730">
    <property type="entry name" value="RND_mfp"/>
    <property type="match status" value="1"/>
</dbReference>
<keyword evidence="3" id="KW-0175">Coiled coil</keyword>
<dbReference type="Pfam" id="PF25967">
    <property type="entry name" value="RND-MFP_C"/>
    <property type="match status" value="1"/>
</dbReference>
<dbReference type="Proteomes" id="UP001468798">
    <property type="component" value="Unassembled WGS sequence"/>
</dbReference>